<evidence type="ECO:0000313" key="3">
    <source>
        <dbReference type="Proteomes" id="UP001054945"/>
    </source>
</evidence>
<organism evidence="2 3">
    <name type="scientific">Caerostris extrusa</name>
    <name type="common">Bark spider</name>
    <name type="synonym">Caerostris bankana</name>
    <dbReference type="NCBI Taxonomy" id="172846"/>
    <lineage>
        <taxon>Eukaryota</taxon>
        <taxon>Metazoa</taxon>
        <taxon>Ecdysozoa</taxon>
        <taxon>Arthropoda</taxon>
        <taxon>Chelicerata</taxon>
        <taxon>Arachnida</taxon>
        <taxon>Araneae</taxon>
        <taxon>Araneomorphae</taxon>
        <taxon>Entelegynae</taxon>
        <taxon>Araneoidea</taxon>
        <taxon>Araneidae</taxon>
        <taxon>Caerostris</taxon>
    </lineage>
</organism>
<protein>
    <submittedName>
        <fullName evidence="2">Uncharacterized protein</fullName>
    </submittedName>
</protein>
<name>A0AAV4WS95_CAEEX</name>
<evidence type="ECO:0000313" key="2">
    <source>
        <dbReference type="EMBL" id="GIY85149.1"/>
    </source>
</evidence>
<dbReference type="Proteomes" id="UP001054945">
    <property type="component" value="Unassembled WGS sequence"/>
</dbReference>
<gene>
    <name evidence="2" type="ORF">CEXT_664581</name>
</gene>
<evidence type="ECO:0000256" key="1">
    <source>
        <dbReference type="SAM" id="MobiDB-lite"/>
    </source>
</evidence>
<dbReference type="AlphaFoldDB" id="A0AAV4WS95"/>
<keyword evidence="3" id="KW-1185">Reference proteome</keyword>
<comment type="caution">
    <text evidence="2">The sequence shown here is derived from an EMBL/GenBank/DDBJ whole genome shotgun (WGS) entry which is preliminary data.</text>
</comment>
<proteinExistence type="predicted"/>
<feature type="compositionally biased region" description="Basic residues" evidence="1">
    <location>
        <begin position="34"/>
        <end position="50"/>
    </location>
</feature>
<reference evidence="2 3" key="1">
    <citation type="submission" date="2021-06" db="EMBL/GenBank/DDBJ databases">
        <title>Caerostris extrusa draft genome.</title>
        <authorList>
            <person name="Kono N."/>
            <person name="Arakawa K."/>
        </authorList>
    </citation>
    <scope>NUCLEOTIDE SEQUENCE [LARGE SCALE GENOMIC DNA]</scope>
</reference>
<accession>A0AAV4WS95</accession>
<dbReference type="EMBL" id="BPLR01016617">
    <property type="protein sequence ID" value="GIY85149.1"/>
    <property type="molecule type" value="Genomic_DNA"/>
</dbReference>
<sequence length="140" mass="15283">MDATSSERALRFKGFEATGSEEPPEARGPASRGTGRRKTGSPQLRHHLRRQSLGASRPGASRHAFRDTPPSPTPRTSPVGSHPPPSLQHLLSTLVMNKGASRGKIREKGHYWNGAPCGGNHQELHQFPSTQATNEENLFF</sequence>
<feature type="compositionally biased region" description="Pro residues" evidence="1">
    <location>
        <begin position="69"/>
        <end position="86"/>
    </location>
</feature>
<feature type="region of interest" description="Disordered" evidence="1">
    <location>
        <begin position="1"/>
        <end position="88"/>
    </location>
</feature>